<feature type="transmembrane region" description="Helical" evidence="5">
    <location>
        <begin position="343"/>
        <end position="367"/>
    </location>
</feature>
<feature type="transmembrane region" description="Helical" evidence="5">
    <location>
        <begin position="228"/>
        <end position="248"/>
    </location>
</feature>
<keyword evidence="3 5" id="KW-1133">Transmembrane helix</keyword>
<feature type="transmembrane region" description="Helical" evidence="5">
    <location>
        <begin position="175"/>
        <end position="192"/>
    </location>
</feature>
<evidence type="ECO:0000313" key="7">
    <source>
        <dbReference type="EMBL" id="RCK37929.1"/>
    </source>
</evidence>
<comment type="caution">
    <text evidence="7">The sequence shown here is derived from an EMBL/GenBank/DDBJ whole genome shotgun (WGS) entry which is preliminary data.</text>
</comment>
<feature type="transmembrane region" description="Helical" evidence="5">
    <location>
        <begin position="95"/>
        <end position="117"/>
    </location>
</feature>
<feature type="transmembrane region" description="Helical" evidence="5">
    <location>
        <begin position="379"/>
        <end position="412"/>
    </location>
</feature>
<comment type="subcellular location">
    <subcellularLocation>
        <location evidence="1">Membrane</location>
        <topology evidence="1">Multi-pass membrane protein</topology>
    </subcellularLocation>
</comment>
<protein>
    <recommendedName>
        <fullName evidence="6">O-antigen ligase-related domain-containing protein</fullName>
    </recommendedName>
</protein>
<evidence type="ECO:0000256" key="3">
    <source>
        <dbReference type="ARBA" id="ARBA00022989"/>
    </source>
</evidence>
<dbReference type="EMBL" id="JPWF01000004">
    <property type="protein sequence ID" value="RCK37929.1"/>
    <property type="molecule type" value="Genomic_DNA"/>
</dbReference>
<dbReference type="GO" id="GO:0016020">
    <property type="term" value="C:membrane"/>
    <property type="evidence" value="ECO:0007669"/>
    <property type="project" value="UniProtKB-SubCell"/>
</dbReference>
<dbReference type="Proteomes" id="UP000253226">
    <property type="component" value="Unassembled WGS sequence"/>
</dbReference>
<evidence type="ECO:0000313" key="8">
    <source>
        <dbReference type="Proteomes" id="UP000253226"/>
    </source>
</evidence>
<accession>A0A367W9I6</accession>
<evidence type="ECO:0000259" key="6">
    <source>
        <dbReference type="Pfam" id="PF04932"/>
    </source>
</evidence>
<feature type="transmembrane region" description="Helical" evidence="5">
    <location>
        <begin position="255"/>
        <end position="272"/>
    </location>
</feature>
<dbReference type="InterPro" id="IPR051533">
    <property type="entry name" value="WaaL-like"/>
</dbReference>
<evidence type="ECO:0000256" key="2">
    <source>
        <dbReference type="ARBA" id="ARBA00022692"/>
    </source>
</evidence>
<sequence length="442" mass="47238">MLRLAQICLITEIILAPLMLGGARPWAMAILSILTGAGLLAIAAQSRPLNINRYVILLWVFVLVLIGWAILQSLPVWPMQSYPFDAPHIALYPDAWMELAVNLIWLAATITLASLIAQSRPDTWVGLVVKSIIAACCLQLILAAINDVLGWQTTFWFAKTAHVGDWTGSFANRNGFGALMATGLVACLYLFARNPAQNIGRRMDQAGGYLALAILFGLAIVQSHSRSAIAITLIAAILFITLSGAPDWRSIAKRLAITITGAAGVIALLILTQPDLANRFAELVRLDLIQRDDALATALLAIQDRPLTGFGPDSVALIMGHFATPGLNANTHWFSSHNLWLDAALSFGLPALVAIFASAMIAAVFLIRSTTCRPDRALVIALIAMVIVSSAVGWVISLPALVLPVAILLIAVLEAGLEQHAVSPAHADHTAQSPVPDQAILH</sequence>
<dbReference type="Pfam" id="PF04932">
    <property type="entry name" value="Wzy_C"/>
    <property type="match status" value="1"/>
</dbReference>
<feature type="transmembrane region" description="Helical" evidence="5">
    <location>
        <begin position="26"/>
        <end position="44"/>
    </location>
</feature>
<name>A0A367W9I6_9PROT</name>
<feature type="transmembrane region" description="Helical" evidence="5">
    <location>
        <begin position="56"/>
        <end position="75"/>
    </location>
</feature>
<evidence type="ECO:0000256" key="1">
    <source>
        <dbReference type="ARBA" id="ARBA00004141"/>
    </source>
</evidence>
<evidence type="ECO:0000256" key="4">
    <source>
        <dbReference type="ARBA" id="ARBA00023136"/>
    </source>
</evidence>
<dbReference type="RefSeq" id="WP_114101732.1">
    <property type="nucleotide sequence ID" value="NZ_JPWF01000004.1"/>
</dbReference>
<feature type="transmembrane region" description="Helical" evidence="5">
    <location>
        <begin position="204"/>
        <end position="222"/>
    </location>
</feature>
<gene>
    <name evidence="7" type="ORF">TH19_07875</name>
</gene>
<keyword evidence="4 5" id="KW-0472">Membrane</keyword>
<evidence type="ECO:0000256" key="5">
    <source>
        <dbReference type="SAM" id="Phobius"/>
    </source>
</evidence>
<feature type="transmembrane region" description="Helical" evidence="5">
    <location>
        <begin position="124"/>
        <end position="145"/>
    </location>
</feature>
<dbReference type="InterPro" id="IPR007016">
    <property type="entry name" value="O-antigen_ligase-rel_domated"/>
</dbReference>
<dbReference type="PANTHER" id="PTHR37422">
    <property type="entry name" value="TEICHURONIC ACID BIOSYNTHESIS PROTEIN TUAE"/>
    <property type="match status" value="1"/>
</dbReference>
<dbReference type="AlphaFoldDB" id="A0A367W9I6"/>
<proteinExistence type="predicted"/>
<feature type="domain" description="O-antigen ligase-related" evidence="6">
    <location>
        <begin position="212"/>
        <end position="355"/>
    </location>
</feature>
<reference evidence="7 8" key="1">
    <citation type="submission" date="2014-07" db="EMBL/GenBank/DDBJ databases">
        <title>Draft genome sequence of Thalassospira profundimaris 35.</title>
        <authorList>
            <person name="Lai Q."/>
            <person name="Shao Z."/>
        </authorList>
    </citation>
    <scope>NUCLEOTIDE SEQUENCE [LARGE SCALE GENOMIC DNA]</scope>
    <source>
        <strain evidence="7 8">35</strain>
    </source>
</reference>
<dbReference type="PANTHER" id="PTHR37422:SF13">
    <property type="entry name" value="LIPOPOLYSACCHARIDE BIOSYNTHESIS PROTEIN PA4999-RELATED"/>
    <property type="match status" value="1"/>
</dbReference>
<organism evidence="7 8">
    <name type="scientific">Thalassospira profundimaris</name>
    <dbReference type="NCBI Taxonomy" id="502049"/>
    <lineage>
        <taxon>Bacteria</taxon>
        <taxon>Pseudomonadati</taxon>
        <taxon>Pseudomonadota</taxon>
        <taxon>Alphaproteobacteria</taxon>
        <taxon>Rhodospirillales</taxon>
        <taxon>Thalassospiraceae</taxon>
        <taxon>Thalassospira</taxon>
    </lineage>
</organism>
<dbReference type="OrthoDB" id="4391260at2"/>
<keyword evidence="2 5" id="KW-0812">Transmembrane</keyword>